<protein>
    <submittedName>
        <fullName evidence="1">Uncharacterized protein</fullName>
    </submittedName>
</protein>
<evidence type="ECO:0000313" key="1">
    <source>
        <dbReference type="EMBL" id="GHB63931.1"/>
    </source>
</evidence>
<comment type="caution">
    <text evidence="1">The sequence shown here is derived from an EMBL/GenBank/DDBJ whole genome shotgun (WGS) entry which is preliminary data.</text>
</comment>
<keyword evidence="2" id="KW-1185">Reference proteome</keyword>
<reference evidence="1 2" key="1">
    <citation type="journal article" date="2014" name="Int. J. Syst. Evol. Microbiol.">
        <title>Complete genome sequence of Corynebacterium casei LMG S-19264T (=DSM 44701T), isolated from a smear-ripened cheese.</title>
        <authorList>
            <consortium name="US DOE Joint Genome Institute (JGI-PGF)"/>
            <person name="Walter F."/>
            <person name="Albersmeier A."/>
            <person name="Kalinowski J."/>
            <person name="Ruckert C."/>
        </authorList>
    </citation>
    <scope>NUCLEOTIDE SEQUENCE [LARGE SCALE GENOMIC DNA]</scope>
    <source>
        <strain evidence="1 2">KCTC 12866</strain>
    </source>
</reference>
<accession>A0A8J3G8C4</accession>
<sequence>MSNKVDLARLFAEDGGERYIVSRYPDSRESFKNTHRKFSIRKENTPSASVKKMKSGEWGVTDFGGDSKWRNAIHIAMLEDGIEYGPALGDVCQFYNYQDDARNYAPKPRYEQRPAGPSDQEGHIDVVPREITVAELRTVLTDSAWANLGSSDEIRAQKGRQIFAMYHCKALESYSTVYKGKHLTTYSTDEYPIFYFDEGTFGKIYRPKAPHAKRFRYVGSKPKHFIHGLQQAQEFVAQCKKEKYEAEAAKAAAAEFQESDKEKAKEVERQEVKLPEIIQCSGGSDALNVAALGYRVIWLNSETETLRGDDYGTLMKLTYKLYNLPDIDQTGKTSAHALAGKYINLLTIWLPDKILKFDAETGKAVSKDLRDYLRFPHKKKDFDRLVATAMPYRFWDMERTLDDDGNPKYKFGRPIVQYKFNHVQAYNFLYRSGFARFKSERDKDGYFYVQITGNVVRKVDPQEVKNYLHFFLEERAQFDPEITLDLRNSMYTTNQLSVSNLANLPLVELDFVATGPDHQYLFFPNCTWKITPGAIEESKGLNTSKYVWEDKVISYPAKDKHHQPRIKRKDPMLRIGRRGEGDYDIEILDDSCMFLRFLINTARVHWRKELEERQMLWMTHDKPAKREEYVEEHGLTQEEEGLFFAKRSQQEQDAYLAAHRFDLAGPLLTDAERQEQRMHLVNRIYTLGYMMHRYKDPSRAWAVWAMDNKLSDMSDDSKSNGGSGKSLTGKALKWIWRYSVSFSGRNPNLTKNPHIYDKVTRQTDMIIVDDCFEYLDFGFFYGDITGDMNPNPKQTQSYTIPFDESPKFWFDSNFGDRDFSESTQRRKLVTSFSDYYHENNGNYRETRQPTDDFGGRRLFYDFTPEDWNRFYNLLGECLAFYLAATEKVKPPMNNIQKRNLLSSMGGRFFEWAELYFDPESGRLNVFVSKADAKQEYMDSEKIRDLSTQKFSDYLRKYADYHGYELNPEEYQNGQGRIIREHDGKRQELIYFKTRRPEILTGPDQSEGLAPMPPGEMPF</sequence>
<dbReference type="Proteomes" id="UP000598271">
    <property type="component" value="Unassembled WGS sequence"/>
</dbReference>
<dbReference type="AlphaFoldDB" id="A0A8J3G8C4"/>
<proteinExistence type="predicted"/>
<dbReference type="EMBL" id="BMXF01000001">
    <property type="protein sequence ID" value="GHB63931.1"/>
    <property type="molecule type" value="Genomic_DNA"/>
</dbReference>
<name>A0A8J3G8C4_9BACT</name>
<gene>
    <name evidence="1" type="ORF">GCM10007390_17230</name>
</gene>
<dbReference type="RefSeq" id="WP_189563899.1">
    <property type="nucleotide sequence ID" value="NZ_BMXF01000001.1"/>
</dbReference>
<evidence type="ECO:0000313" key="2">
    <source>
        <dbReference type="Proteomes" id="UP000598271"/>
    </source>
</evidence>
<organism evidence="1 2">
    <name type="scientific">Persicitalea jodogahamensis</name>
    <dbReference type="NCBI Taxonomy" id="402147"/>
    <lineage>
        <taxon>Bacteria</taxon>
        <taxon>Pseudomonadati</taxon>
        <taxon>Bacteroidota</taxon>
        <taxon>Cytophagia</taxon>
        <taxon>Cytophagales</taxon>
        <taxon>Spirosomataceae</taxon>
        <taxon>Persicitalea</taxon>
    </lineage>
</organism>